<evidence type="ECO:0000313" key="1">
    <source>
        <dbReference type="EMBL" id="TWU25688.1"/>
    </source>
</evidence>
<name>A0A5C6CMP7_9BACT</name>
<proteinExistence type="predicted"/>
<dbReference type="Proteomes" id="UP000318437">
    <property type="component" value="Unassembled WGS sequence"/>
</dbReference>
<evidence type="ECO:0000313" key="2">
    <source>
        <dbReference type="Proteomes" id="UP000318437"/>
    </source>
</evidence>
<dbReference type="EMBL" id="SJPS01000004">
    <property type="protein sequence ID" value="TWU25688.1"/>
    <property type="molecule type" value="Genomic_DNA"/>
</dbReference>
<accession>A0A5C6CMP7</accession>
<gene>
    <name evidence="1" type="ORF">Pla144_28970</name>
</gene>
<reference evidence="1 2" key="1">
    <citation type="submission" date="2019-02" db="EMBL/GenBank/DDBJ databases">
        <title>Deep-cultivation of Planctomycetes and their phenomic and genomic characterization uncovers novel biology.</title>
        <authorList>
            <person name="Wiegand S."/>
            <person name="Jogler M."/>
            <person name="Boedeker C."/>
            <person name="Pinto D."/>
            <person name="Vollmers J."/>
            <person name="Rivas-Marin E."/>
            <person name="Kohn T."/>
            <person name="Peeters S.H."/>
            <person name="Heuer A."/>
            <person name="Rast P."/>
            <person name="Oberbeckmann S."/>
            <person name="Bunk B."/>
            <person name="Jeske O."/>
            <person name="Meyerdierks A."/>
            <person name="Storesund J.E."/>
            <person name="Kallscheuer N."/>
            <person name="Luecker S."/>
            <person name="Lage O.M."/>
            <person name="Pohl T."/>
            <person name="Merkel B.J."/>
            <person name="Hornburger P."/>
            <person name="Mueller R.-W."/>
            <person name="Bruemmer F."/>
            <person name="Labrenz M."/>
            <person name="Spormann A.M."/>
            <person name="Op Den Camp H."/>
            <person name="Overmann J."/>
            <person name="Amann R."/>
            <person name="Jetten M.S.M."/>
            <person name="Mascher T."/>
            <person name="Medema M.H."/>
            <person name="Devos D.P."/>
            <person name="Kaster A.-K."/>
            <person name="Ovreas L."/>
            <person name="Rohde M."/>
            <person name="Galperin M.Y."/>
            <person name="Jogler C."/>
        </authorList>
    </citation>
    <scope>NUCLEOTIDE SEQUENCE [LARGE SCALE GENOMIC DNA]</scope>
    <source>
        <strain evidence="1 2">Pla144</strain>
    </source>
</reference>
<keyword evidence="2" id="KW-1185">Reference proteome</keyword>
<protein>
    <submittedName>
        <fullName evidence="1">Uncharacterized protein</fullName>
    </submittedName>
</protein>
<sequence length="189" mass="21351">MAAEIPRYRYRVDRADILIWVDTLWLAFAKENGATELTEENVLGRSLWDFVGGDDVCTLYQQAHSRVRSSNKPVVLPFRCDSPTLIRHMRMIIHPEEGGQVLYESLLTKTESQPYLGILDKSRPRSNRILTLCSCCKRALLEPVGWLAAEEVSAKLKVLDAERFPNLREMVCPKCAESFAHGSENGNAA</sequence>
<comment type="caution">
    <text evidence="1">The sequence shown here is derived from an EMBL/GenBank/DDBJ whole genome shotgun (WGS) entry which is preliminary data.</text>
</comment>
<organism evidence="1 2">
    <name type="scientific">Bythopirellula polymerisocia</name>
    <dbReference type="NCBI Taxonomy" id="2528003"/>
    <lineage>
        <taxon>Bacteria</taxon>
        <taxon>Pseudomonadati</taxon>
        <taxon>Planctomycetota</taxon>
        <taxon>Planctomycetia</taxon>
        <taxon>Pirellulales</taxon>
        <taxon>Lacipirellulaceae</taxon>
        <taxon>Bythopirellula</taxon>
    </lineage>
</organism>
<dbReference type="AlphaFoldDB" id="A0A5C6CMP7"/>